<dbReference type="AlphaFoldDB" id="A0AAW1KDR5"/>
<feature type="transmembrane region" description="Helical" evidence="13">
    <location>
        <begin position="12"/>
        <end position="33"/>
    </location>
</feature>
<protein>
    <recommendedName>
        <fullName evidence="13">Hexosyltransferase</fullName>
        <ecNumber evidence="13">2.4.1.-</ecNumber>
    </recommendedName>
</protein>
<dbReference type="Pfam" id="PF01762">
    <property type="entry name" value="Galactosyl_T"/>
    <property type="match status" value="1"/>
</dbReference>
<evidence type="ECO:0000256" key="4">
    <source>
        <dbReference type="ARBA" id="ARBA00008661"/>
    </source>
</evidence>
<evidence type="ECO:0000313" key="15">
    <source>
        <dbReference type="Proteomes" id="UP001443914"/>
    </source>
</evidence>
<evidence type="ECO:0000256" key="6">
    <source>
        <dbReference type="ARBA" id="ARBA00022679"/>
    </source>
</evidence>
<keyword evidence="11 13" id="KW-0472">Membrane</keyword>
<organism evidence="14 15">
    <name type="scientific">Saponaria officinalis</name>
    <name type="common">Common soapwort</name>
    <name type="synonym">Lychnis saponaria</name>
    <dbReference type="NCBI Taxonomy" id="3572"/>
    <lineage>
        <taxon>Eukaryota</taxon>
        <taxon>Viridiplantae</taxon>
        <taxon>Streptophyta</taxon>
        <taxon>Embryophyta</taxon>
        <taxon>Tracheophyta</taxon>
        <taxon>Spermatophyta</taxon>
        <taxon>Magnoliopsida</taxon>
        <taxon>eudicotyledons</taxon>
        <taxon>Gunneridae</taxon>
        <taxon>Pentapetalae</taxon>
        <taxon>Caryophyllales</taxon>
        <taxon>Caryophyllaceae</taxon>
        <taxon>Caryophylleae</taxon>
        <taxon>Saponaria</taxon>
    </lineage>
</organism>
<evidence type="ECO:0000256" key="3">
    <source>
        <dbReference type="ARBA" id="ARBA00004922"/>
    </source>
</evidence>
<proteinExistence type="inferred from homology"/>
<dbReference type="InterPro" id="IPR002659">
    <property type="entry name" value="Glyco_trans_31"/>
</dbReference>
<evidence type="ECO:0000256" key="12">
    <source>
        <dbReference type="ARBA" id="ARBA00023211"/>
    </source>
</evidence>
<keyword evidence="5 13" id="KW-0328">Glycosyltransferase</keyword>
<gene>
    <name evidence="14" type="ORF">RND81_06G157000</name>
</gene>
<evidence type="ECO:0000256" key="13">
    <source>
        <dbReference type="RuleBase" id="RU363063"/>
    </source>
</evidence>
<keyword evidence="9 13" id="KW-1133">Transmembrane helix</keyword>
<comment type="similarity">
    <text evidence="4 13">Belongs to the glycosyltransferase 31 family.</text>
</comment>
<evidence type="ECO:0000256" key="11">
    <source>
        <dbReference type="ARBA" id="ARBA00023136"/>
    </source>
</evidence>
<keyword evidence="8 13" id="KW-0735">Signal-anchor</keyword>
<accession>A0AAW1KDR5</accession>
<evidence type="ECO:0000256" key="2">
    <source>
        <dbReference type="ARBA" id="ARBA00004323"/>
    </source>
</evidence>
<dbReference type="GO" id="GO:0000139">
    <property type="term" value="C:Golgi membrane"/>
    <property type="evidence" value="ECO:0007669"/>
    <property type="project" value="UniProtKB-SubCell"/>
</dbReference>
<keyword evidence="15" id="KW-1185">Reference proteome</keyword>
<comment type="cofactor">
    <cofactor evidence="1 13">
        <name>Mn(2+)</name>
        <dbReference type="ChEBI" id="CHEBI:29035"/>
    </cofactor>
</comment>
<dbReference type="GO" id="GO:0016758">
    <property type="term" value="F:hexosyltransferase activity"/>
    <property type="evidence" value="ECO:0007669"/>
    <property type="project" value="InterPro"/>
</dbReference>
<dbReference type="Proteomes" id="UP001443914">
    <property type="component" value="Unassembled WGS sequence"/>
</dbReference>
<comment type="caution">
    <text evidence="14">The sequence shown here is derived from an EMBL/GenBank/DDBJ whole genome shotgun (WGS) entry which is preliminary data.</text>
</comment>
<keyword evidence="6" id="KW-0808">Transferase</keyword>
<evidence type="ECO:0000256" key="10">
    <source>
        <dbReference type="ARBA" id="ARBA00023034"/>
    </source>
</evidence>
<keyword evidence="7 13" id="KW-0812">Transmembrane</keyword>
<evidence type="ECO:0000313" key="14">
    <source>
        <dbReference type="EMBL" id="KAK9715323.1"/>
    </source>
</evidence>
<evidence type="ECO:0000256" key="5">
    <source>
        <dbReference type="ARBA" id="ARBA00022676"/>
    </source>
</evidence>
<keyword evidence="10 13" id="KW-0333">Golgi apparatus</keyword>
<evidence type="ECO:0000256" key="7">
    <source>
        <dbReference type="ARBA" id="ARBA00022692"/>
    </source>
</evidence>
<evidence type="ECO:0000256" key="9">
    <source>
        <dbReference type="ARBA" id="ARBA00022989"/>
    </source>
</evidence>
<keyword evidence="12 13" id="KW-0464">Manganese</keyword>
<comment type="subcellular location">
    <subcellularLocation>
        <location evidence="2 13">Golgi apparatus membrane</location>
        <topology evidence="2 13">Single-pass type II membrane protein</topology>
    </subcellularLocation>
</comment>
<name>A0AAW1KDR5_SAPOF</name>
<evidence type="ECO:0000256" key="8">
    <source>
        <dbReference type="ARBA" id="ARBA00022968"/>
    </source>
</evidence>
<sequence>MFTITNHINKNVQKLIVTICFPLFFMVFIKFTLISESIISKSSLQPNINTFTNPKSSDDIRILIGILTMPEKHQRRHDLRMIYRDQIQQQGSSNKIDIKFVFCNLTNEEQNVLVSLEIMSYNDIIILNCKENLNEGKTYTYFSSLPTMFNSKNDRYPPYHYVMKTDDDTYIRVDNLVTSIRPLPREDLYYGYVIPDPTLDPFTHYMSGMGYLVSWDVVEWIGKSDIPKTHIKGPEDKVFGEWLRRGNRAKNRFSVMWSMYNYPDPPTRYGHELWPNTIAVHNLKTQERLIRTLQYFNVTKNLKPSKLYHIP</sequence>
<dbReference type="Gene3D" id="3.90.550.50">
    <property type="match status" value="1"/>
</dbReference>
<comment type="pathway">
    <text evidence="3">Protein modification; protein glycosylation.</text>
</comment>
<dbReference type="PANTHER" id="PTHR11214:SF351">
    <property type="entry name" value="BETA-1,3-GALACTOSYLTRANSFERASE PVG3"/>
    <property type="match status" value="1"/>
</dbReference>
<dbReference type="FunFam" id="3.90.550.50:FF:000027">
    <property type="entry name" value="Hexosyltransferase"/>
    <property type="match status" value="1"/>
</dbReference>
<evidence type="ECO:0000256" key="1">
    <source>
        <dbReference type="ARBA" id="ARBA00001936"/>
    </source>
</evidence>
<reference evidence="14" key="1">
    <citation type="submission" date="2024-03" db="EMBL/GenBank/DDBJ databases">
        <title>WGS assembly of Saponaria officinalis var. Norfolk2.</title>
        <authorList>
            <person name="Jenkins J."/>
            <person name="Shu S."/>
            <person name="Grimwood J."/>
            <person name="Barry K."/>
            <person name="Goodstein D."/>
            <person name="Schmutz J."/>
            <person name="Leebens-Mack J."/>
            <person name="Osbourn A."/>
        </authorList>
    </citation>
    <scope>NUCLEOTIDE SEQUENCE [LARGE SCALE GENOMIC DNA]</scope>
    <source>
        <strain evidence="14">JIC</strain>
    </source>
</reference>
<dbReference type="PANTHER" id="PTHR11214">
    <property type="entry name" value="BETA-1,3-N-ACETYLGLUCOSAMINYLTRANSFERASE"/>
    <property type="match status" value="1"/>
</dbReference>
<dbReference type="EMBL" id="JBDFQZ010000006">
    <property type="protein sequence ID" value="KAK9715323.1"/>
    <property type="molecule type" value="Genomic_DNA"/>
</dbReference>
<dbReference type="EC" id="2.4.1.-" evidence="13"/>